<dbReference type="Proteomes" id="UP000809789">
    <property type="component" value="Unassembled WGS sequence"/>
</dbReference>
<protein>
    <submittedName>
        <fullName evidence="2">Uncharacterized protein</fullName>
    </submittedName>
</protein>
<organism evidence="2 3">
    <name type="scientific">Elsinoe batatas</name>
    <dbReference type="NCBI Taxonomy" id="2601811"/>
    <lineage>
        <taxon>Eukaryota</taxon>
        <taxon>Fungi</taxon>
        <taxon>Dikarya</taxon>
        <taxon>Ascomycota</taxon>
        <taxon>Pezizomycotina</taxon>
        <taxon>Dothideomycetes</taxon>
        <taxon>Dothideomycetidae</taxon>
        <taxon>Myriangiales</taxon>
        <taxon>Elsinoaceae</taxon>
        <taxon>Elsinoe</taxon>
    </lineage>
</organism>
<keyword evidence="3" id="KW-1185">Reference proteome</keyword>
<keyword evidence="1" id="KW-0812">Transmembrane</keyword>
<feature type="transmembrane region" description="Helical" evidence="1">
    <location>
        <begin position="190"/>
        <end position="210"/>
    </location>
</feature>
<keyword evidence="1" id="KW-0472">Membrane</keyword>
<comment type="caution">
    <text evidence="2">The sequence shown here is derived from an EMBL/GenBank/DDBJ whole genome shotgun (WGS) entry which is preliminary data.</text>
</comment>
<evidence type="ECO:0000256" key="1">
    <source>
        <dbReference type="SAM" id="Phobius"/>
    </source>
</evidence>
<feature type="transmembrane region" description="Helical" evidence="1">
    <location>
        <begin position="216"/>
        <end position="234"/>
    </location>
</feature>
<reference evidence="2" key="1">
    <citation type="submission" date="2021-07" db="EMBL/GenBank/DDBJ databases">
        <title>Elsinoe batatas strain:CRI-CJ2 Genome sequencing and assembly.</title>
        <authorList>
            <person name="Huang L."/>
        </authorList>
    </citation>
    <scope>NUCLEOTIDE SEQUENCE</scope>
    <source>
        <strain evidence="2">CRI-CJ2</strain>
    </source>
</reference>
<dbReference type="AlphaFoldDB" id="A0A8K0PJ29"/>
<name>A0A8K0PJ29_9PEZI</name>
<sequence>MSPTPTLFPRLHLFEIEDQPWCPPFLRVHSHTALRRMWSTSNTALGTPASQACHLLLSLLSGPRIASTFTFIDACAGSGGPTPLLEREMNLTLREAGYKPVKFVLTDLWPDIEAWEGIKAGSEHVDFVREPVDAMEGKRITGEEGRECRVFNLCFHHFRDEEGGRVLRGAVEGGEAFMIFEMTHRTLPSLLNTTIVILSCLLTTVVDYWWSPMHLVFTYLIPVVPLFYMVDGYVSCTRGRTAEETWALLRKQTDLDLDDWELSSGEQTALWPFGRLYWYGGVKKSVKYS</sequence>
<keyword evidence="1" id="KW-1133">Transmembrane helix</keyword>
<evidence type="ECO:0000313" key="3">
    <source>
        <dbReference type="Proteomes" id="UP000809789"/>
    </source>
</evidence>
<accession>A0A8K0PJ29</accession>
<proteinExistence type="predicted"/>
<gene>
    <name evidence="2" type="ORF">KVT40_001741</name>
</gene>
<dbReference type="EMBL" id="JAESVG020000002">
    <property type="protein sequence ID" value="KAG8630122.1"/>
    <property type="molecule type" value="Genomic_DNA"/>
</dbReference>
<evidence type="ECO:0000313" key="2">
    <source>
        <dbReference type="EMBL" id="KAG8630122.1"/>
    </source>
</evidence>
<dbReference type="OrthoDB" id="2101715at2759"/>